<keyword evidence="5" id="KW-1185">Reference proteome</keyword>
<protein>
    <submittedName>
        <fullName evidence="4">Aldehyde dehydrogenase family protein</fullName>
    </submittedName>
</protein>
<dbReference type="InterPro" id="IPR016163">
    <property type="entry name" value="Ald_DH_C"/>
</dbReference>
<comment type="caution">
    <text evidence="4">The sequence shown here is derived from an EMBL/GenBank/DDBJ whole genome shotgun (WGS) entry which is preliminary data.</text>
</comment>
<dbReference type="Pfam" id="PF00171">
    <property type="entry name" value="Aldedh"/>
    <property type="match status" value="1"/>
</dbReference>
<dbReference type="InterPro" id="IPR016161">
    <property type="entry name" value="Ald_DH/histidinol_DH"/>
</dbReference>
<feature type="domain" description="Aldehyde dehydrogenase" evidence="3">
    <location>
        <begin position="3"/>
        <end position="59"/>
    </location>
</feature>
<evidence type="ECO:0000313" key="4">
    <source>
        <dbReference type="EMBL" id="MFC6673791.1"/>
    </source>
</evidence>
<keyword evidence="2" id="KW-0520">NAD</keyword>
<sequence>MHTRVDKRVERIVSRIRVGNTYVNRNQIGAIVGSQPFGGEGLSGTGPKAGGPMYVRRFMTSGAGAAVELSGAQTVAADQLQRAIGRLDSSVWVREQDRAQRLQPIFGSVPAALDAEPEELPGPTGELNLLRCCPRGVVVCLGPDLDAALKQAGLALSQGNAAIVVAPDAEKALSSATATGIPVIGIDGLLQAAALETVDGFEAVVSSAPEAVLRQYRVALSRRNGALLPLLSGRDGAERYVIERHLCVDTTAAGGNASLIAASE</sequence>
<evidence type="ECO:0000313" key="5">
    <source>
        <dbReference type="Proteomes" id="UP001596422"/>
    </source>
</evidence>
<organism evidence="4 5">
    <name type="scientific">Marinobacterium aestuariivivens</name>
    <dbReference type="NCBI Taxonomy" id="1698799"/>
    <lineage>
        <taxon>Bacteria</taxon>
        <taxon>Pseudomonadati</taxon>
        <taxon>Pseudomonadota</taxon>
        <taxon>Gammaproteobacteria</taxon>
        <taxon>Oceanospirillales</taxon>
        <taxon>Oceanospirillaceae</taxon>
        <taxon>Marinobacterium</taxon>
    </lineage>
</organism>
<dbReference type="SUPFAM" id="SSF53720">
    <property type="entry name" value="ALDH-like"/>
    <property type="match status" value="1"/>
</dbReference>
<dbReference type="PANTHER" id="PTHR42862:SF1">
    <property type="entry name" value="DELTA-1-PYRROLINE-5-CARBOXYLATE DEHYDROGENASE 2, ISOFORM A-RELATED"/>
    <property type="match status" value="1"/>
</dbReference>
<reference evidence="5" key="1">
    <citation type="journal article" date="2019" name="Int. J. Syst. Evol. Microbiol.">
        <title>The Global Catalogue of Microorganisms (GCM) 10K type strain sequencing project: providing services to taxonomists for standard genome sequencing and annotation.</title>
        <authorList>
            <consortium name="The Broad Institute Genomics Platform"/>
            <consortium name="The Broad Institute Genome Sequencing Center for Infectious Disease"/>
            <person name="Wu L."/>
            <person name="Ma J."/>
        </authorList>
    </citation>
    <scope>NUCLEOTIDE SEQUENCE [LARGE SCALE GENOMIC DNA]</scope>
    <source>
        <strain evidence="5">NBRC 111756</strain>
    </source>
</reference>
<dbReference type="InterPro" id="IPR015590">
    <property type="entry name" value="Aldehyde_DH_dom"/>
</dbReference>
<proteinExistence type="predicted"/>
<evidence type="ECO:0000256" key="2">
    <source>
        <dbReference type="ARBA" id="ARBA00023027"/>
    </source>
</evidence>
<evidence type="ECO:0000256" key="1">
    <source>
        <dbReference type="ARBA" id="ARBA00023002"/>
    </source>
</evidence>
<dbReference type="RefSeq" id="WP_379912463.1">
    <property type="nucleotide sequence ID" value="NZ_JBHSWE010000001.1"/>
</dbReference>
<dbReference type="Proteomes" id="UP001596422">
    <property type="component" value="Unassembled WGS sequence"/>
</dbReference>
<keyword evidence="1" id="KW-0560">Oxidoreductase</keyword>
<dbReference type="InterPro" id="IPR050485">
    <property type="entry name" value="Proline_metab_enzyme"/>
</dbReference>
<name>A0ABW2A8P5_9GAMM</name>
<dbReference type="PANTHER" id="PTHR42862">
    <property type="entry name" value="DELTA-1-PYRROLINE-5-CARBOXYLATE DEHYDROGENASE 1, ISOFORM A-RELATED"/>
    <property type="match status" value="1"/>
</dbReference>
<dbReference type="Gene3D" id="3.40.309.10">
    <property type="entry name" value="Aldehyde Dehydrogenase, Chain A, domain 2"/>
    <property type="match status" value="1"/>
</dbReference>
<gene>
    <name evidence="4" type="ORF">ACFQDL_29660</name>
</gene>
<evidence type="ECO:0000259" key="3">
    <source>
        <dbReference type="Pfam" id="PF00171"/>
    </source>
</evidence>
<dbReference type="EMBL" id="JBHSWE010000001">
    <property type="protein sequence ID" value="MFC6673791.1"/>
    <property type="molecule type" value="Genomic_DNA"/>
</dbReference>
<accession>A0ABW2A8P5</accession>
<dbReference type="Gene3D" id="3.40.605.10">
    <property type="entry name" value="Aldehyde Dehydrogenase, Chain A, domain 1"/>
    <property type="match status" value="1"/>
</dbReference>
<dbReference type="InterPro" id="IPR016162">
    <property type="entry name" value="Ald_DH_N"/>
</dbReference>